<feature type="region of interest" description="Disordered" evidence="1">
    <location>
        <begin position="1187"/>
        <end position="1215"/>
    </location>
</feature>
<feature type="compositionally biased region" description="Polar residues" evidence="1">
    <location>
        <begin position="20"/>
        <end position="32"/>
    </location>
</feature>
<feature type="compositionally biased region" description="Basic and acidic residues" evidence="1">
    <location>
        <begin position="1"/>
        <end position="19"/>
    </location>
</feature>
<feature type="compositionally biased region" description="Polar residues" evidence="1">
    <location>
        <begin position="1532"/>
        <end position="1542"/>
    </location>
</feature>
<evidence type="ECO:0000313" key="3">
    <source>
        <dbReference type="Proteomes" id="UP001157938"/>
    </source>
</evidence>
<feature type="compositionally biased region" description="Polar residues" evidence="1">
    <location>
        <begin position="1193"/>
        <end position="1210"/>
    </location>
</feature>
<feature type="region of interest" description="Disordered" evidence="1">
    <location>
        <begin position="1569"/>
        <end position="1637"/>
    </location>
</feature>
<evidence type="ECO:0000256" key="1">
    <source>
        <dbReference type="SAM" id="MobiDB-lite"/>
    </source>
</evidence>
<feature type="compositionally biased region" description="Basic and acidic residues" evidence="1">
    <location>
        <begin position="81"/>
        <end position="90"/>
    </location>
</feature>
<protein>
    <submittedName>
        <fullName evidence="2">Uncharacterized protein</fullName>
    </submittedName>
</protein>
<sequence>MKAAVIEKEKYEEETKDNASESQSMETTSSLDTLKASGTRAVGSLFSRFKLGRKKSLASPIESATKQVNLSPVETAGKQLEVPKERRVEGGEPSVPVSAKKDQGDVLEEQKKEEEEDAMQMTPLSTKLKDGVQKQAKEIKVVDSLLCQSKTDAPESDGQVLGGADSKADVSIERVTEFKVEVHGPADENGSTTTTVETLKHETLIALDTDGSTNEQDITNEVQDENVSASAKIATIEPTERNQCSTDVVMSEPVPLKLDLDLDLDTNQSIYTTQNQVEVEIANNASLQSDKAAVNTFVIGAGDAIASSNKNDGKAVAIEPLVADMVGTATPDEIAQNETAVSDDIDVNPSVTESVKVVESNEYSPSEAVVVEPLVADMVGTAAPDEIAQNETAVTPDEIAQNETAVSDDIDVNPSVTESVKVVESNEYSPSEAAVVEPSVADMVGTAAPDEIAQNETAVSDDIDVNPSVTESVKVVESNEYSPSEAVVVEPLVADMVGTAAPDEIAQNETAVSDDIDVNPSVTESVKVVESNEYSSSEVISTDKTELMAVKVSSPTSELPVVVAAPAILERTSPVKSLASRFEGKKEQSLDSLKFRTVREFFPQESSIRVGAEKKKYEAQAQQQKLKAKAEDKAKAKYKPGSGFKSPEKDAVFGASSPALKHSALAVQESVVTDVNGGDPVVFTTPDTAASRKKFSFDEEYAATDSSSKFSDDVQESLTPVKRIASRFEGKHEQSLDNLKFRTVREFFPDGGKRSIHVGAEKAKYEAIRKQQEEATMTTEHARPKVTALLPTPTTVERENSVEADSVDAVVTTSLSSLDKVCTEMTIGVTLSPSEPNNAAAVESADDSVKGVAVGSLSVDDEAGTAVEKSPETNCVFSSTSTDTVSITVIKEDMLAASGVLGVAEEIVDTLVAKPVSVDSGKCEATVEANEKTTINHGSGKVVSKFNTELVELTLVDSNRRADTGITEASLTNTHASLNIEQNAKSEEVEDIELKIDSGLDKQSFGEAVVNTSSEWGGGVIKEGDVGEQVNVLEAPTSKNAAEEIAANSELIEQNIGKPVEGVLISSSVSTGEVTITGGESESVDIQQFANNNEASTESQVQVLESASSAEIGLTELDLEKPDVVTSKEQMKHATKNNSRPILTTEQLYVMEDDHTIETVETVVVGERPMTDGEDDFEHLLLTKVRPSHEVHSGTTSPKPTKASIKQTSAKPFPKLTRKVSAASVESVKSTSVKSISAKSAVSIPAKCASTTAPTAASMAQKTLKVNKSHKDSLQPKKKRSAPEIKGTVSNAGCIEPPPAAPTVPVPMKRVSITASSTSSHARNVADHDSKVRHSLRALTTDVSKTKDAVGRSGFVKPSSSTVSVAPKRASITARSASFRARNAAEHLEDINVAVPSAPSRNKRYINVKSKVFAGIQSGLMQTTSHKTITKEEFIAAERRKSLGSAGVRSVLGAGNRRASLAAGATIAGPPEPFVRSALSRKKLNSTPPRYMNYENTPGYAERARQQYERRKRLEEENAAKSEKRQRELRTFFSNKQQTPLMSRTDDEICRGSELYEVAKLANENEIADQKVMRAERQRTGPTRSYRRAPSATSSAGTSSSNGVPSRTSKKSSVSSVAEKVVSAPALDATEMESEEVTECTFVTEDTIADAGIDC</sequence>
<feature type="compositionally biased region" description="Basic and acidic residues" evidence="1">
    <location>
        <begin position="1502"/>
        <end position="1530"/>
    </location>
</feature>
<feature type="compositionally biased region" description="Low complexity" evidence="1">
    <location>
        <begin position="1251"/>
        <end position="1260"/>
    </location>
</feature>
<feature type="compositionally biased region" description="Polar residues" evidence="1">
    <location>
        <begin position="62"/>
        <end position="72"/>
    </location>
</feature>
<evidence type="ECO:0000313" key="2">
    <source>
        <dbReference type="EMBL" id="CAH0486432.1"/>
    </source>
</evidence>
<name>A0ABN8BX86_9STRA</name>
<feature type="compositionally biased region" description="Low complexity" evidence="1">
    <location>
        <begin position="1590"/>
        <end position="1623"/>
    </location>
</feature>
<feature type="compositionally biased region" description="Basic and acidic residues" evidence="1">
    <location>
        <begin position="1569"/>
        <end position="1579"/>
    </location>
</feature>
<feature type="compositionally biased region" description="Pro residues" evidence="1">
    <location>
        <begin position="1296"/>
        <end position="1305"/>
    </location>
</feature>
<proteinExistence type="predicted"/>
<gene>
    <name evidence="2" type="ORF">PFR001_LOCUS2065</name>
</gene>
<feature type="region of interest" description="Disordered" evidence="1">
    <location>
        <begin position="1485"/>
        <end position="1546"/>
    </location>
</feature>
<feature type="compositionally biased region" description="Basic and acidic residues" evidence="1">
    <location>
        <begin position="99"/>
        <end position="113"/>
    </location>
</feature>
<keyword evidence="3" id="KW-1185">Reference proteome</keyword>
<feature type="region of interest" description="Disordered" evidence="1">
    <location>
        <begin position="56"/>
        <end position="132"/>
    </location>
</feature>
<organism evidence="2 3">
    <name type="scientific">Peronospora farinosa</name>
    <dbReference type="NCBI Taxonomy" id="134698"/>
    <lineage>
        <taxon>Eukaryota</taxon>
        <taxon>Sar</taxon>
        <taxon>Stramenopiles</taxon>
        <taxon>Oomycota</taxon>
        <taxon>Peronosporomycetes</taxon>
        <taxon>Peronosporales</taxon>
        <taxon>Peronosporaceae</taxon>
        <taxon>Peronospora</taxon>
    </lineage>
</organism>
<comment type="caution">
    <text evidence="2">The sequence shown here is derived from an EMBL/GenBank/DDBJ whole genome shotgun (WGS) entry which is preliminary data.</text>
</comment>
<feature type="region of interest" description="Disordered" evidence="1">
    <location>
        <begin position="1251"/>
        <end position="1306"/>
    </location>
</feature>
<dbReference type="EMBL" id="CAKLBC010000448">
    <property type="protein sequence ID" value="CAH0486432.1"/>
    <property type="molecule type" value="Genomic_DNA"/>
</dbReference>
<accession>A0ABN8BX86</accession>
<dbReference type="Proteomes" id="UP001157938">
    <property type="component" value="Unassembled WGS sequence"/>
</dbReference>
<feature type="region of interest" description="Disordered" evidence="1">
    <location>
        <begin position="1"/>
        <end position="37"/>
    </location>
</feature>
<reference evidence="2 3" key="1">
    <citation type="submission" date="2021-11" db="EMBL/GenBank/DDBJ databases">
        <authorList>
            <person name="Islam A."/>
            <person name="Islam S."/>
            <person name="Flora M.S."/>
            <person name="Rahman M."/>
            <person name="Ziaur R.M."/>
            <person name="Epstein J.H."/>
            <person name="Hassan M."/>
            <person name="Klassen M."/>
            <person name="Woodard K."/>
            <person name="Webb A."/>
            <person name="Webby R.J."/>
            <person name="El Zowalaty M.E."/>
        </authorList>
    </citation>
    <scope>NUCLEOTIDE SEQUENCE [LARGE SCALE GENOMIC DNA]</scope>
    <source>
        <strain evidence="2">Pf1</strain>
    </source>
</reference>